<evidence type="ECO:0000313" key="3">
    <source>
        <dbReference type="EMBL" id="AOO87975.1"/>
    </source>
</evidence>
<accession>A0A1B8RKH1</accession>
<reference evidence="3" key="2">
    <citation type="journal article" date="2016" name="Front. Microbiol.">
        <title>The Regulatory Protein RosR Affects Rhizobium leguminosarum bv. trifolii Protein Profiles, Cell Surface Properties, and Symbiosis with Clover.</title>
        <authorList>
            <person name="Rachwal K."/>
            <person name="Boguszewska A."/>
            <person name="Kopcinska J."/>
            <person name="Karas M."/>
            <person name="Tchorzewski M."/>
            <person name="Janczarek M."/>
        </authorList>
    </citation>
    <scope>NUCLEOTIDE SEQUENCE</scope>
    <source>
        <strain evidence="3">Rt24.2</strain>
    </source>
</reference>
<feature type="compositionally biased region" description="Polar residues" evidence="1">
    <location>
        <begin position="174"/>
        <end position="183"/>
    </location>
</feature>
<organism evidence="3">
    <name type="scientific">Rhizobium leguminosarum bv. trifolii</name>
    <dbReference type="NCBI Taxonomy" id="386"/>
    <lineage>
        <taxon>Bacteria</taxon>
        <taxon>Pseudomonadati</taxon>
        <taxon>Pseudomonadota</taxon>
        <taxon>Alphaproteobacteria</taxon>
        <taxon>Hyphomicrobiales</taxon>
        <taxon>Rhizobiaceae</taxon>
        <taxon>Rhizobium/Agrobacterium group</taxon>
        <taxon>Rhizobium</taxon>
    </lineage>
</organism>
<dbReference type="EMBL" id="KX485611">
    <property type="protein sequence ID" value="AOO87975.1"/>
    <property type="molecule type" value="Genomic_DNA"/>
</dbReference>
<protein>
    <recommendedName>
        <fullName evidence="2">DUF1612 domain-containing protein</fullName>
    </recommendedName>
</protein>
<evidence type="ECO:0000259" key="2">
    <source>
        <dbReference type="Pfam" id="PF07756"/>
    </source>
</evidence>
<sequence>MRLDGRIARSPVGVGWIERSHFIDACTWLWLGGELVHLEDLVFHDARDMAVNLKTIPVDQRGHRDRETRLLAIAQGLNAAAEIGLKEHDRLAPTRLMIERKLDGRPTSSKLPERVMAKPLVSAGMVEKALGVTPPGGAADCGEARLAGDDGEGEISGSVEKRPLASGMPDQPVRASQSPIVFP</sequence>
<evidence type="ECO:0000256" key="1">
    <source>
        <dbReference type="SAM" id="MobiDB-lite"/>
    </source>
</evidence>
<feature type="domain" description="DUF1612" evidence="2">
    <location>
        <begin position="49"/>
        <end position="102"/>
    </location>
</feature>
<dbReference type="InterPro" id="IPR011670">
    <property type="entry name" value="DUF1612"/>
</dbReference>
<name>A0A1B8RKH1_RHILT</name>
<dbReference type="Pfam" id="PF07756">
    <property type="entry name" value="DUF1612"/>
    <property type="match status" value="1"/>
</dbReference>
<reference evidence="3" key="1">
    <citation type="journal article" date="2015" name="BMC Genomics">
        <title>Transcriptome profiling of a Rhizobium leguminosarum bv. trifolii rosR mutant reveals the role of the transcriptional regulator RosR in motility, synthesis of cell-surface components, and other cellular processes.</title>
        <authorList>
            <person name="Rachwal K."/>
            <person name="Matczynska E."/>
            <person name="Janczarek M."/>
        </authorList>
    </citation>
    <scope>NUCLEOTIDE SEQUENCE</scope>
    <source>
        <strain evidence="3">Rt24.2</strain>
    </source>
</reference>
<proteinExistence type="predicted"/>
<feature type="region of interest" description="Disordered" evidence="1">
    <location>
        <begin position="140"/>
        <end position="183"/>
    </location>
</feature>
<dbReference type="AlphaFoldDB" id="A0A1B8RKH1"/>